<proteinExistence type="predicted"/>
<evidence type="ECO:0000313" key="1">
    <source>
        <dbReference type="EMBL" id="KKL21826.1"/>
    </source>
</evidence>
<gene>
    <name evidence="1" type="ORF">LCGC14_2441580</name>
</gene>
<sequence>MERREFFKKVVITPFLTPLFLAAKKTKNACELYLIEDNPEEFLPLILEELHDYVANYGHSFAFLNSHPHENDLRRILSQRGLTYTPAPAQADLTLSFSPLHEKTLPSFTLIREGRIWDIRSRKLYSLWREMNKNQRRSSCLTTVSFKSAPSHPLSGKYVSVYKE</sequence>
<dbReference type="EMBL" id="LAZR01037585">
    <property type="protein sequence ID" value="KKL21826.1"/>
    <property type="molecule type" value="Genomic_DNA"/>
</dbReference>
<name>A0A0F9DVV3_9ZZZZ</name>
<organism evidence="1">
    <name type="scientific">marine sediment metagenome</name>
    <dbReference type="NCBI Taxonomy" id="412755"/>
    <lineage>
        <taxon>unclassified sequences</taxon>
        <taxon>metagenomes</taxon>
        <taxon>ecological metagenomes</taxon>
    </lineage>
</organism>
<dbReference type="AlphaFoldDB" id="A0A0F9DVV3"/>
<accession>A0A0F9DVV3</accession>
<comment type="caution">
    <text evidence="1">The sequence shown here is derived from an EMBL/GenBank/DDBJ whole genome shotgun (WGS) entry which is preliminary data.</text>
</comment>
<protein>
    <submittedName>
        <fullName evidence="1">Uncharacterized protein</fullName>
    </submittedName>
</protein>
<reference evidence="1" key="1">
    <citation type="journal article" date="2015" name="Nature">
        <title>Complex archaea that bridge the gap between prokaryotes and eukaryotes.</title>
        <authorList>
            <person name="Spang A."/>
            <person name="Saw J.H."/>
            <person name="Jorgensen S.L."/>
            <person name="Zaremba-Niedzwiedzka K."/>
            <person name="Martijn J."/>
            <person name="Lind A.E."/>
            <person name="van Eijk R."/>
            <person name="Schleper C."/>
            <person name="Guy L."/>
            <person name="Ettema T.J."/>
        </authorList>
    </citation>
    <scope>NUCLEOTIDE SEQUENCE</scope>
</reference>
<feature type="non-terminal residue" evidence="1">
    <location>
        <position position="164"/>
    </location>
</feature>